<dbReference type="Proteomes" id="UP000828390">
    <property type="component" value="Unassembled WGS sequence"/>
</dbReference>
<reference evidence="1" key="2">
    <citation type="submission" date="2020-11" db="EMBL/GenBank/DDBJ databases">
        <authorList>
            <person name="McCartney M.A."/>
            <person name="Auch B."/>
            <person name="Kono T."/>
            <person name="Mallez S."/>
            <person name="Becker A."/>
            <person name="Gohl D.M."/>
            <person name="Silverstein K.A.T."/>
            <person name="Koren S."/>
            <person name="Bechman K.B."/>
            <person name="Herman A."/>
            <person name="Abrahante J.E."/>
            <person name="Garbe J."/>
        </authorList>
    </citation>
    <scope>NUCLEOTIDE SEQUENCE</scope>
    <source>
        <strain evidence="1">Duluth1</strain>
        <tissue evidence="1">Whole animal</tissue>
    </source>
</reference>
<proteinExistence type="predicted"/>
<accession>A0A9D4J1X3</accession>
<evidence type="ECO:0000313" key="1">
    <source>
        <dbReference type="EMBL" id="KAH3795275.1"/>
    </source>
</evidence>
<reference evidence="1" key="1">
    <citation type="journal article" date="2019" name="bioRxiv">
        <title>The Genome of the Zebra Mussel, Dreissena polymorpha: A Resource for Invasive Species Research.</title>
        <authorList>
            <person name="McCartney M.A."/>
            <person name="Auch B."/>
            <person name="Kono T."/>
            <person name="Mallez S."/>
            <person name="Zhang Y."/>
            <person name="Obille A."/>
            <person name="Becker A."/>
            <person name="Abrahante J.E."/>
            <person name="Garbe J."/>
            <person name="Badalamenti J.P."/>
            <person name="Herman A."/>
            <person name="Mangelson H."/>
            <person name="Liachko I."/>
            <person name="Sullivan S."/>
            <person name="Sone E.D."/>
            <person name="Koren S."/>
            <person name="Silverstein K.A.T."/>
            <person name="Beckman K.B."/>
            <person name="Gohl D.M."/>
        </authorList>
    </citation>
    <scope>NUCLEOTIDE SEQUENCE</scope>
    <source>
        <strain evidence="1">Duluth1</strain>
        <tissue evidence="1">Whole animal</tissue>
    </source>
</reference>
<keyword evidence="2" id="KW-1185">Reference proteome</keyword>
<comment type="caution">
    <text evidence="1">The sequence shown here is derived from an EMBL/GenBank/DDBJ whole genome shotgun (WGS) entry which is preliminary data.</text>
</comment>
<name>A0A9D4J1X3_DREPO</name>
<gene>
    <name evidence="1" type="ORF">DPMN_148824</name>
</gene>
<dbReference type="EMBL" id="JAIWYP010000007">
    <property type="protein sequence ID" value="KAH3795275.1"/>
    <property type="molecule type" value="Genomic_DNA"/>
</dbReference>
<sequence>MSCFPSLFGKKVVTRARTAWTRKMTGSAGLFGEFMDVFHRDFASILSVARGIQTFRSSVFTTCQLRQRSKFILCYVVKIEKYKWEKVGF</sequence>
<dbReference type="AlphaFoldDB" id="A0A9D4J1X3"/>
<organism evidence="1 2">
    <name type="scientific">Dreissena polymorpha</name>
    <name type="common">Zebra mussel</name>
    <name type="synonym">Mytilus polymorpha</name>
    <dbReference type="NCBI Taxonomy" id="45954"/>
    <lineage>
        <taxon>Eukaryota</taxon>
        <taxon>Metazoa</taxon>
        <taxon>Spiralia</taxon>
        <taxon>Lophotrochozoa</taxon>
        <taxon>Mollusca</taxon>
        <taxon>Bivalvia</taxon>
        <taxon>Autobranchia</taxon>
        <taxon>Heteroconchia</taxon>
        <taxon>Euheterodonta</taxon>
        <taxon>Imparidentia</taxon>
        <taxon>Neoheterodontei</taxon>
        <taxon>Myida</taxon>
        <taxon>Dreissenoidea</taxon>
        <taxon>Dreissenidae</taxon>
        <taxon>Dreissena</taxon>
    </lineage>
</organism>
<evidence type="ECO:0000313" key="2">
    <source>
        <dbReference type="Proteomes" id="UP000828390"/>
    </source>
</evidence>
<protein>
    <submittedName>
        <fullName evidence="1">Uncharacterized protein</fullName>
    </submittedName>
</protein>